<organism evidence="1 2">
    <name type="scientific">Eiseniibacteriota bacterium</name>
    <dbReference type="NCBI Taxonomy" id="2212470"/>
    <lineage>
        <taxon>Bacteria</taxon>
        <taxon>Candidatus Eiseniibacteriota</taxon>
    </lineage>
</organism>
<gene>
    <name evidence="1" type="ORF">E6K76_00580</name>
</gene>
<dbReference type="PANTHER" id="PTHR24104:SF25">
    <property type="entry name" value="PROTEIN LIN-41"/>
    <property type="match status" value="1"/>
</dbReference>
<dbReference type="InterPro" id="IPR011042">
    <property type="entry name" value="6-blade_b-propeller_TolB-like"/>
</dbReference>
<sequence length="327" mass="35130">MSGPTGKTLIAVLAALACLAGPHRDCRAADREAADSTSSSPPGALRTEWTFDQDALEAVGIRRPSRLAYDSDGNLHVLDAETRRITKLDPRGRVLYEVGGYGSDETSLELPQDVALDRDQSLLVLDRGRGALVAFDRAGRFLGRRPFQGAASEESRSADARLVLDRFGKLWLLSARTRDLLPLDDRLEPARATRYLVPEDSLLVPLAAAAGARGEVWIYDAARGALRRFDASGRLAFTVSLDPLPKAVSISDLAVDRGGFLYAADRAGQRILVIGPDGATLLTRVLGGDRVPWRPAALAIGPRGQIAVADPGRGEIQVLVPERTARP</sequence>
<proteinExistence type="predicted"/>
<evidence type="ECO:0008006" key="3">
    <source>
        <dbReference type="Google" id="ProtNLM"/>
    </source>
</evidence>
<dbReference type="AlphaFoldDB" id="A0A538TB24"/>
<accession>A0A538TB24</accession>
<evidence type="ECO:0000313" key="1">
    <source>
        <dbReference type="EMBL" id="TMQ60830.1"/>
    </source>
</evidence>
<dbReference type="SUPFAM" id="SSF63829">
    <property type="entry name" value="Calcium-dependent phosphotriesterase"/>
    <property type="match status" value="1"/>
</dbReference>
<dbReference type="GO" id="GO:0008270">
    <property type="term" value="F:zinc ion binding"/>
    <property type="evidence" value="ECO:0007669"/>
    <property type="project" value="UniProtKB-KW"/>
</dbReference>
<dbReference type="Gene3D" id="2.120.10.30">
    <property type="entry name" value="TolB, C-terminal domain"/>
    <property type="match status" value="1"/>
</dbReference>
<dbReference type="CDD" id="cd05819">
    <property type="entry name" value="NHL"/>
    <property type="match status" value="1"/>
</dbReference>
<comment type="caution">
    <text evidence="1">The sequence shown here is derived from an EMBL/GenBank/DDBJ whole genome shotgun (WGS) entry which is preliminary data.</text>
</comment>
<reference evidence="1 2" key="1">
    <citation type="journal article" date="2019" name="Nat. Microbiol.">
        <title>Mediterranean grassland soil C-N compound turnover is dependent on rainfall and depth, and is mediated by genomically divergent microorganisms.</title>
        <authorList>
            <person name="Diamond S."/>
            <person name="Andeer P.F."/>
            <person name="Li Z."/>
            <person name="Crits-Christoph A."/>
            <person name="Burstein D."/>
            <person name="Anantharaman K."/>
            <person name="Lane K.R."/>
            <person name="Thomas B.C."/>
            <person name="Pan C."/>
            <person name="Northen T.R."/>
            <person name="Banfield J.F."/>
        </authorList>
    </citation>
    <scope>NUCLEOTIDE SEQUENCE [LARGE SCALE GENOMIC DNA]</scope>
    <source>
        <strain evidence="1">WS_6</strain>
    </source>
</reference>
<protein>
    <recommendedName>
        <fullName evidence="3">SMP-30/Gluconolactonase/LRE-like region domain-containing protein</fullName>
    </recommendedName>
</protein>
<dbReference type="InterPro" id="IPR050952">
    <property type="entry name" value="TRIM-NHL_E3_ligases"/>
</dbReference>
<dbReference type="EMBL" id="VBOW01000008">
    <property type="protein sequence ID" value="TMQ60830.1"/>
    <property type="molecule type" value="Genomic_DNA"/>
</dbReference>
<evidence type="ECO:0000313" key="2">
    <source>
        <dbReference type="Proteomes" id="UP000316852"/>
    </source>
</evidence>
<name>A0A538TB24_UNCEI</name>
<dbReference type="Proteomes" id="UP000316852">
    <property type="component" value="Unassembled WGS sequence"/>
</dbReference>
<dbReference type="PANTHER" id="PTHR24104">
    <property type="entry name" value="E3 UBIQUITIN-PROTEIN LIGASE NHLRC1-RELATED"/>
    <property type="match status" value="1"/>
</dbReference>
<dbReference type="PROSITE" id="PS51257">
    <property type="entry name" value="PROKAR_LIPOPROTEIN"/>
    <property type="match status" value="1"/>
</dbReference>